<dbReference type="GeneID" id="56575841"/>
<dbReference type="Proteomes" id="UP000250358">
    <property type="component" value="Unassembled WGS sequence"/>
</dbReference>
<name>A0A246KBK4_BREDI</name>
<dbReference type="Pfam" id="PF02687">
    <property type="entry name" value="FtsX"/>
    <property type="match status" value="1"/>
</dbReference>
<reference evidence="10 14" key="2">
    <citation type="submission" date="2017-06" db="EMBL/GenBank/DDBJ databases">
        <authorList>
            <person name="Kim H.J."/>
            <person name="Triplett B.A."/>
        </authorList>
    </citation>
    <scope>NUCLEOTIDE SEQUENCE [LARGE SCALE GENOMIC DNA]</scope>
    <source>
        <strain evidence="10 14">BZC3</strain>
    </source>
</reference>
<evidence type="ECO:0000256" key="5">
    <source>
        <dbReference type="ARBA" id="ARBA00022989"/>
    </source>
</evidence>
<evidence type="ECO:0000313" key="16">
    <source>
        <dbReference type="Proteomes" id="UP000287388"/>
    </source>
</evidence>
<keyword evidence="3" id="KW-1003">Cell membrane</keyword>
<reference evidence="10 14" key="1">
    <citation type="submission" date="2017-06" db="EMBL/GenBank/DDBJ databases">
        <title>Biodegradation of gentamicin by bacterial consortia AMQD4 in synthetic medium and raw gentamicin sewage.</title>
        <authorList>
            <person name="Chang H."/>
            <person name="Feng Y."/>
            <person name="Li Z."/>
            <person name="Xue J."/>
            <person name="Cheng D."/>
        </authorList>
    </citation>
    <scope>NUCLEOTIDE SEQUENCE [LARGE SCALE GENOMIC DNA]</scope>
    <source>
        <strain evidence="10 14">BZC3</strain>
    </source>
</reference>
<dbReference type="InterPro" id="IPR025857">
    <property type="entry name" value="MacB_PCD"/>
</dbReference>
<evidence type="ECO:0000313" key="15">
    <source>
        <dbReference type="Proteomes" id="UP000250358"/>
    </source>
</evidence>
<dbReference type="KEGG" id="bdm:EQG53_00635"/>
<comment type="subcellular location">
    <subcellularLocation>
        <location evidence="1">Cell membrane</location>
        <topology evidence="1">Multi-pass membrane protein</topology>
    </subcellularLocation>
</comment>
<accession>A0A246KBK4</accession>
<keyword evidence="4 7" id="KW-0812">Transmembrane</keyword>
<dbReference type="PIRSF" id="PIRSF031773">
    <property type="entry name" value="DevC"/>
    <property type="match status" value="1"/>
</dbReference>
<dbReference type="STRING" id="293.GCA_000988015_02131"/>
<reference evidence="12 17" key="5">
    <citation type="submission" date="2020-12" db="EMBL/GenBank/DDBJ databases">
        <title>FDA dAtabase for Regulatory Grade micrObial Sequences (FDA-ARGOS): Supporting development and validation of Infectious Disease Dx tests.</title>
        <authorList>
            <person name="Kerrigan L."/>
            <person name="Long C."/>
            <person name="Tallon L."/>
            <person name="Sadzewicz L."/>
            <person name="Zhao X."/>
            <person name="Boylan J."/>
            <person name="Ott S."/>
            <person name="Bowen H."/>
            <person name="Vavikolanu K."/>
            <person name="Mehta A."/>
            <person name="Aluvathingal J."/>
            <person name="Nadendla S."/>
            <person name="Yan Y."/>
            <person name="Sichtig H."/>
        </authorList>
    </citation>
    <scope>NUCLEOTIDE SEQUENCE [LARGE SCALE GENOMIC DNA]</scope>
    <source>
        <strain evidence="12 17">FDAARGOS_1026</strain>
    </source>
</reference>
<dbReference type="EMBL" id="CP066026">
    <property type="protein sequence ID" value="QQB89677.1"/>
    <property type="molecule type" value="Genomic_DNA"/>
</dbReference>
<evidence type="ECO:0000256" key="2">
    <source>
        <dbReference type="ARBA" id="ARBA00022448"/>
    </source>
</evidence>
<evidence type="ECO:0000259" key="8">
    <source>
        <dbReference type="Pfam" id="PF02687"/>
    </source>
</evidence>
<dbReference type="PANTHER" id="PTHR43738">
    <property type="entry name" value="ABC TRANSPORTER, MEMBRANE PROTEIN"/>
    <property type="match status" value="1"/>
</dbReference>
<feature type="domain" description="MacB-like periplasmic core" evidence="9">
    <location>
        <begin position="18"/>
        <end position="238"/>
    </location>
</feature>
<evidence type="ECO:0000313" key="13">
    <source>
        <dbReference type="EMBL" id="SPU42556.1"/>
    </source>
</evidence>
<evidence type="ECO:0000313" key="12">
    <source>
        <dbReference type="EMBL" id="QQB89677.1"/>
    </source>
</evidence>
<evidence type="ECO:0000313" key="17">
    <source>
        <dbReference type="Proteomes" id="UP000596117"/>
    </source>
</evidence>
<feature type="transmembrane region" description="Helical" evidence="7">
    <location>
        <begin position="357"/>
        <end position="380"/>
    </location>
</feature>
<organism evidence="10 14">
    <name type="scientific">Brevundimonas diminuta</name>
    <name type="common">Pseudomonas diminuta</name>
    <dbReference type="NCBI Taxonomy" id="293"/>
    <lineage>
        <taxon>Bacteria</taxon>
        <taxon>Pseudomonadati</taxon>
        <taxon>Pseudomonadota</taxon>
        <taxon>Alphaproteobacteria</taxon>
        <taxon>Caulobacterales</taxon>
        <taxon>Caulobacteraceae</taxon>
        <taxon>Brevundimonas</taxon>
    </lineage>
</organism>
<reference evidence="13 15" key="3">
    <citation type="submission" date="2018-06" db="EMBL/GenBank/DDBJ databases">
        <authorList>
            <consortium name="Pathogen Informatics"/>
            <person name="Doyle S."/>
        </authorList>
    </citation>
    <scope>NUCLEOTIDE SEQUENCE [LARGE SCALE GENOMIC DNA]</scope>
    <source>
        <strain evidence="13 15">NCTC11165</strain>
    </source>
</reference>
<dbReference type="RefSeq" id="WP_040346171.1">
    <property type="nucleotide sequence ID" value="NZ_BJNC01000018.1"/>
</dbReference>
<dbReference type="InterPro" id="IPR005891">
    <property type="entry name" value="DevC"/>
</dbReference>
<evidence type="ECO:0000313" key="14">
    <source>
        <dbReference type="Proteomes" id="UP000197024"/>
    </source>
</evidence>
<evidence type="ECO:0000256" key="6">
    <source>
        <dbReference type="ARBA" id="ARBA00023136"/>
    </source>
</evidence>
<dbReference type="Proteomes" id="UP000596117">
    <property type="component" value="Chromosome"/>
</dbReference>
<dbReference type="PANTHER" id="PTHR43738:SF1">
    <property type="entry name" value="HEMIN TRANSPORT SYSTEM PERMEASE PROTEIN HRTB-RELATED"/>
    <property type="match status" value="1"/>
</dbReference>
<dbReference type="EMBL" id="CP021995">
    <property type="protein sequence ID" value="ASD26494.1"/>
    <property type="molecule type" value="Genomic_DNA"/>
</dbReference>
<evidence type="ECO:0000313" key="10">
    <source>
        <dbReference type="EMBL" id="ASD26494.1"/>
    </source>
</evidence>
<proteinExistence type="predicted"/>
<keyword evidence="6 7" id="KW-0472">Membrane</keyword>
<evidence type="ECO:0000256" key="1">
    <source>
        <dbReference type="ARBA" id="ARBA00004651"/>
    </source>
</evidence>
<sequence length="390" mass="41282">MSLALSTLLFEWRRYMAAVMALALSGLLVLAMTGVFIGIGKGFTAQIERSGADIMILQPGAKSLINGPSGVPRRFIPLAYNHPEVVEVQPLDGAGGTFQSVNEVDPTRSQADNAKQGAPRLKFVQSSIIDTTPGSVTIPTDYSRELVDALRQPYTVAVDETALTTLGVKLGDKALYNGQTVTVVGVTRGYPNMMQPGVVMSRDTLRMLGQADTGPRVGPLMIKIKDPARAAIVVAQLNTMGNGQWKAWTRQDLADANAGAMFEEGILVIIIGGCVVLGIIIGVAITWQTLRGAIMANIKEFASLRALGVGMGSLRRIVMELSFWVGVVGVAAAIGLTWLLSLFAMSKAVIIALPLPLLIVVGGGLIAIAMLSGFLSMGILKKSQPADLLR</sequence>
<keyword evidence="17" id="KW-1185">Reference proteome</keyword>
<evidence type="ECO:0000256" key="4">
    <source>
        <dbReference type="ARBA" id="ARBA00022692"/>
    </source>
</evidence>
<evidence type="ECO:0000256" key="3">
    <source>
        <dbReference type="ARBA" id="ARBA00022475"/>
    </source>
</evidence>
<dbReference type="Proteomes" id="UP000287388">
    <property type="component" value="Chromosome"/>
</dbReference>
<dbReference type="InterPro" id="IPR051125">
    <property type="entry name" value="ABC-4/HrtB_transporter"/>
</dbReference>
<gene>
    <name evidence="10" type="ORF">CD943_06050</name>
    <name evidence="11" type="ORF">EQG53_00635</name>
    <name evidence="12" type="ORF">I6H83_04335</name>
    <name evidence="13" type="ORF">NCTC11165_00705</name>
</gene>
<protein>
    <submittedName>
        <fullName evidence="13">ABC exporter transmembrane subunit, DevC protein</fullName>
    </submittedName>
    <submittedName>
        <fullName evidence="10">ABC transporter permease</fullName>
    </submittedName>
</protein>
<feature type="transmembrane region" description="Helical" evidence="7">
    <location>
        <begin position="15"/>
        <end position="39"/>
    </location>
</feature>
<dbReference type="EMBL" id="UAQM01000001">
    <property type="protein sequence ID" value="SPU42556.1"/>
    <property type="molecule type" value="Genomic_DNA"/>
</dbReference>
<dbReference type="EMBL" id="CP035093">
    <property type="protein sequence ID" value="QAT12977.1"/>
    <property type="molecule type" value="Genomic_DNA"/>
</dbReference>
<feature type="transmembrane region" description="Helical" evidence="7">
    <location>
        <begin position="321"/>
        <end position="345"/>
    </location>
</feature>
<feature type="domain" description="ABC3 transporter permease C-terminal" evidence="8">
    <location>
        <begin position="275"/>
        <end position="383"/>
    </location>
</feature>
<dbReference type="InterPro" id="IPR003838">
    <property type="entry name" value="ABC3_permease_C"/>
</dbReference>
<evidence type="ECO:0000313" key="11">
    <source>
        <dbReference type="EMBL" id="QAT12977.1"/>
    </source>
</evidence>
<dbReference type="GO" id="GO:0005886">
    <property type="term" value="C:plasma membrane"/>
    <property type="evidence" value="ECO:0007669"/>
    <property type="project" value="UniProtKB-SubCell"/>
</dbReference>
<keyword evidence="5 7" id="KW-1133">Transmembrane helix</keyword>
<evidence type="ECO:0000259" key="9">
    <source>
        <dbReference type="Pfam" id="PF12704"/>
    </source>
</evidence>
<dbReference type="AlphaFoldDB" id="A0A246KBK4"/>
<keyword evidence="2" id="KW-0813">Transport</keyword>
<dbReference type="Pfam" id="PF12704">
    <property type="entry name" value="MacB_PCD"/>
    <property type="match status" value="1"/>
</dbReference>
<dbReference type="Proteomes" id="UP000197024">
    <property type="component" value="Chromosome"/>
</dbReference>
<evidence type="ECO:0000256" key="7">
    <source>
        <dbReference type="SAM" id="Phobius"/>
    </source>
</evidence>
<reference evidence="11 16" key="4">
    <citation type="submission" date="2019-01" db="EMBL/GenBank/DDBJ databases">
        <title>Brevundimonas diminuta Genome sequencing and assembly.</title>
        <authorList>
            <person name="Chen H."/>
        </authorList>
    </citation>
    <scope>NUCLEOTIDE SEQUENCE [LARGE SCALE GENOMIC DNA]</scope>
    <source>
        <strain evidence="11">ATCC</strain>
        <strain evidence="16">ATCC(B) 19146</strain>
    </source>
</reference>
<feature type="transmembrane region" description="Helical" evidence="7">
    <location>
        <begin position="266"/>
        <end position="287"/>
    </location>
</feature>